<dbReference type="FunFam" id="2.120.10.30:FF:000096">
    <property type="entry name" value="Uncharacterized protein"/>
    <property type="match status" value="2"/>
</dbReference>
<proteinExistence type="predicted"/>
<dbReference type="InterPro" id="IPR000488">
    <property type="entry name" value="Death_dom"/>
</dbReference>
<feature type="domain" description="DED" evidence="6">
    <location>
        <begin position="22"/>
        <end position="100"/>
    </location>
</feature>
<dbReference type="FunFam" id="1.10.533.10:FF:000117">
    <property type="entry name" value="Uncharacterized protein"/>
    <property type="match status" value="1"/>
</dbReference>
<dbReference type="Gene3D" id="1.10.533.10">
    <property type="entry name" value="Death Domain, Fas"/>
    <property type="match status" value="3"/>
</dbReference>
<dbReference type="EMBL" id="GG666681">
    <property type="protein sequence ID" value="EEN43916.1"/>
    <property type="molecule type" value="Genomic_DNA"/>
</dbReference>
<evidence type="ECO:0000313" key="7">
    <source>
        <dbReference type="EMBL" id="EEN43916.1"/>
    </source>
</evidence>
<evidence type="ECO:0000256" key="4">
    <source>
        <dbReference type="SAM" id="MobiDB-lite"/>
    </source>
</evidence>
<dbReference type="GO" id="GO:0007165">
    <property type="term" value="P:signal transduction"/>
    <property type="evidence" value="ECO:0007669"/>
    <property type="project" value="InterPro"/>
</dbReference>
<dbReference type="InterPro" id="IPR050952">
    <property type="entry name" value="TRIM-NHL_E3_ligases"/>
</dbReference>
<name>C3ZU30_BRAFL</name>
<gene>
    <name evidence="7" type="ORF">BRAFLDRAFT_87293</name>
</gene>
<dbReference type="eggNOG" id="KOG2177">
    <property type="taxonomic scope" value="Eukaryota"/>
</dbReference>
<feature type="region of interest" description="Disordered" evidence="4">
    <location>
        <begin position="950"/>
        <end position="982"/>
    </location>
</feature>
<feature type="domain" description="DED" evidence="6">
    <location>
        <begin position="866"/>
        <end position="944"/>
    </location>
</feature>
<feature type="compositionally biased region" description="Basic and acidic residues" evidence="4">
    <location>
        <begin position="1416"/>
        <end position="1434"/>
    </location>
</feature>
<organism>
    <name type="scientific">Branchiostoma floridae</name>
    <name type="common">Florida lancelet</name>
    <name type="synonym">Amphioxus</name>
    <dbReference type="NCBI Taxonomy" id="7739"/>
    <lineage>
        <taxon>Eukaryota</taxon>
        <taxon>Metazoa</taxon>
        <taxon>Chordata</taxon>
        <taxon>Cephalochordata</taxon>
        <taxon>Leptocardii</taxon>
        <taxon>Amphioxiformes</taxon>
        <taxon>Branchiostomatidae</taxon>
        <taxon>Branchiostoma</taxon>
    </lineage>
</organism>
<feature type="region of interest" description="Disordered" evidence="4">
    <location>
        <begin position="103"/>
        <end position="130"/>
    </location>
</feature>
<dbReference type="CDD" id="cd00045">
    <property type="entry name" value="DED"/>
    <property type="match status" value="2"/>
</dbReference>
<dbReference type="SUPFAM" id="SSF47986">
    <property type="entry name" value="DEATH domain"/>
    <property type="match status" value="3"/>
</dbReference>
<feature type="coiled-coil region" evidence="3">
    <location>
        <begin position="1294"/>
        <end position="1335"/>
    </location>
</feature>
<dbReference type="InterPro" id="IPR001258">
    <property type="entry name" value="NHL_repeat"/>
</dbReference>
<keyword evidence="3" id="KW-0175">Coiled coil</keyword>
<evidence type="ECO:0000259" key="5">
    <source>
        <dbReference type="PROSITE" id="PS50017"/>
    </source>
</evidence>
<dbReference type="Pfam" id="PF00531">
    <property type="entry name" value="Death"/>
    <property type="match status" value="1"/>
</dbReference>
<evidence type="ECO:0000256" key="2">
    <source>
        <dbReference type="PROSITE-ProRule" id="PRU00504"/>
    </source>
</evidence>
<dbReference type="PANTHER" id="PTHR24104">
    <property type="entry name" value="E3 UBIQUITIN-PROTEIN LIGASE NHLRC1-RELATED"/>
    <property type="match status" value="1"/>
</dbReference>
<protein>
    <recommendedName>
        <fullName evidence="8">Death domain-containing protein</fullName>
    </recommendedName>
</protein>
<dbReference type="SMART" id="SM00005">
    <property type="entry name" value="DEATH"/>
    <property type="match status" value="1"/>
</dbReference>
<dbReference type="PROSITE" id="PS50017">
    <property type="entry name" value="DEATH_DOMAIN"/>
    <property type="match status" value="1"/>
</dbReference>
<accession>C3ZU30</accession>
<dbReference type="InterPro" id="IPR011042">
    <property type="entry name" value="6-blade_b-propeller_TolB-like"/>
</dbReference>
<dbReference type="InterPro" id="IPR032715">
    <property type="entry name" value="NCOA6_TRADD-N"/>
</dbReference>
<feature type="repeat" description="NHL" evidence="2">
    <location>
        <begin position="503"/>
        <end position="546"/>
    </location>
</feature>
<dbReference type="Pfam" id="PF01436">
    <property type="entry name" value="NHL"/>
    <property type="match status" value="5"/>
</dbReference>
<dbReference type="SUPFAM" id="SSF101898">
    <property type="entry name" value="NHL repeat"/>
    <property type="match status" value="2"/>
</dbReference>
<feature type="region of interest" description="Disordered" evidence="4">
    <location>
        <begin position="1342"/>
        <end position="1442"/>
    </location>
</feature>
<feature type="domain" description="Death" evidence="5">
    <location>
        <begin position="1002"/>
        <end position="1071"/>
    </location>
</feature>
<dbReference type="eggNOG" id="KOG3573">
    <property type="taxonomic scope" value="Eukaryota"/>
</dbReference>
<dbReference type="SMART" id="SM00031">
    <property type="entry name" value="DED"/>
    <property type="match status" value="2"/>
</dbReference>
<feature type="compositionally biased region" description="Polar residues" evidence="4">
    <location>
        <begin position="424"/>
        <end position="436"/>
    </location>
</feature>
<dbReference type="FunFam" id="1.10.533.10:FF:000082">
    <property type="entry name" value="Uncharacterized protein"/>
    <property type="match status" value="1"/>
</dbReference>
<dbReference type="PROSITE" id="PS50168">
    <property type="entry name" value="DED"/>
    <property type="match status" value="2"/>
</dbReference>
<dbReference type="InParanoid" id="C3ZU30"/>
<evidence type="ECO:0000259" key="6">
    <source>
        <dbReference type="PROSITE" id="PS50168"/>
    </source>
</evidence>
<evidence type="ECO:0000256" key="1">
    <source>
        <dbReference type="ARBA" id="ARBA00022737"/>
    </source>
</evidence>
<feature type="compositionally biased region" description="Polar residues" evidence="4">
    <location>
        <begin position="117"/>
        <end position="130"/>
    </location>
</feature>
<dbReference type="Gene3D" id="2.120.10.30">
    <property type="entry name" value="TolB, C-terminal domain"/>
    <property type="match status" value="2"/>
</dbReference>
<feature type="compositionally biased region" description="Basic and acidic residues" evidence="4">
    <location>
        <begin position="453"/>
        <end position="473"/>
    </location>
</feature>
<evidence type="ECO:0000256" key="3">
    <source>
        <dbReference type="SAM" id="Coils"/>
    </source>
</evidence>
<dbReference type="InterPro" id="IPR011029">
    <property type="entry name" value="DEATH-like_dom_sf"/>
</dbReference>
<feature type="repeat" description="NHL" evidence="2">
    <location>
        <begin position="1481"/>
        <end position="1524"/>
    </location>
</feature>
<sequence>MTSRMAGPVRERVTDADRRHFDFVQTLLRISDELTEEETANVKLFCLHLIPEGQSEQLKRAVDVFQKLIKLDKIDQENLDFLEELLERIGRQDLIRDVLRQFQPPGREIPENPELQPGTSQQGSDAEGNATSNTYVVVNGQVRMIQETLDRLRNHIATLSGSRRSQVKFRGYKKHKSILVHFSIPRENTAVLRHMADHSDPRLVYMGVKSLQIDAEFPIKVTQGAPLYGVKRQLSVDDIEVGCSTRSKHQRAPQSWTRLSALNLFSDALPLHLKAAASLEYQGFSYSLVRALVQKDRLREHQMRQAIKNLRNAEVDSNTLRQKAEVDSNTLRQKAEVDSTTIMTLRSKLNITENRLKEALETNEVLEEKLQQAQEYAEKAAKQVTSHVMEYRGEKPPGGWPQEYRGEKPPGGWPQEYRGEKADSATQTHLAGSVGTTGRPGDVGDNLGEDPTVTEKETPRPHSGSKSDKREDIFGTGATEQERHTAEAEGAASGPTGDKKQGVITFGGEGSEPGKFDYPRGVVVSPGNEIFVADKDNRRVQVHSTEGVYLRHFPTVVPGAGGKDMEPDDVCMDGNGTLWVVGRGWTADHVVQYSTDGTVMARFDLEKIDYFRGIAVDVRTNHILVTDAYQDAVHVFRPDGSLVRTVRHPEGKMIHQRYVTVDGEGNILVSDRDSNFVYVFDESGKFLFQFGGKGSGEGQLRNPSGICTDSSGHIIVADRGNERVQIFTRHGEFVRTVRTGFKPEGLAVGPEGQLVHGQAGFTPVGLCASNLPDRNPEVLQQLRRVARTIFSCATGLTNEINVLSVRLWGVLYQRAEYTVIKFTSRCQKNLRLARCTLRRPSYHSSHRMAGPVRESRVTAADRRHFDFVQTLLRISDELTEMETADVKLFCLHLIPKGQAAQLKRAVDVFHKLIELDKIDQENLDFLEEILERIGRQDLIWDVLRRFQPPDREIPENPELQPENHELQPENAELQPGTSLEGTRADCDVQGFFDDVIKEVSHKWDDLAWKLGFHGNEIKVIRDLERDPDHRCREMLNRWRNREGRGATLQVLIQTLKYIGETRTAESLEGNVTSNTYVVVHGTMRMIQENLDRLRNHIAMLCGTRRSQVKFRGYKKHKSILVHFSIPRENTAVLRHMADHSDPRLVYMGVKSLQIDAEVPIKVQQGAPLYEFKRRKPVDDIEVGCSTRTKHKRAPQGWTRLSALNLFSDALPLHLQAAASLEYQGFSYSLVRALVQKDRLREHQMRQAIQNLRNAEVDSNTLRQKAEVHSNALRQKAEVHSNALRQKAEVDSNTIMTLRSKLNITENRLKEALETTAVLEEKLQQAQEYAEKAVKQMASHVTEYRGEKPPGSWLQDYRGEKPPGGWPRDYRGGKPPGETLQEYRKEKPPGGWSAQVEKADAATQTHLAGPVDTTGRPGDKGDKLGEDRTAKEEGKTVAMQDSDSDRRVEILGTEAPEQERHTAEIDLEGVAHGSTGDLKQGVITFGGEGTEPGKFQFPRGVVVSPSNEIFVADKNNGRVQVHSTEGVYLRHFPTRGTVITQHDVCMDGNGTLWVVGGGKTADRVVQYSTDGTAMAGFDLRSNRYLRGIALDMRTNHILVTDPDKGAVEVFRPDGSLVRTVRHPRDGEMTLPHYVTVDGEGNFLVTDLINHCVYVYDESGKFLFQFGGKGSGEGQLWNPHGICTDSSGHILVADYGRIQIFTRHGEFVRTIRTGSEPEGLAVGPEGQLVVTDWDNHTVTAFPDWLWDRKGSWL</sequence>
<dbReference type="FunFam" id="1.10.533.10:FF:000087">
    <property type="entry name" value="Uncharacterized protein"/>
    <property type="match status" value="1"/>
</dbReference>
<feature type="repeat" description="NHL" evidence="2">
    <location>
        <begin position="1622"/>
        <end position="1657"/>
    </location>
</feature>
<feature type="region of interest" description="Disordered" evidence="4">
    <location>
        <begin position="391"/>
        <end position="519"/>
    </location>
</feature>
<dbReference type="CDD" id="cd01670">
    <property type="entry name" value="Death"/>
    <property type="match status" value="1"/>
</dbReference>
<keyword evidence="1" id="KW-0677">Repeat</keyword>
<evidence type="ECO:0008006" key="8">
    <source>
        <dbReference type="Google" id="ProtNLM"/>
    </source>
</evidence>
<reference evidence="7" key="1">
    <citation type="journal article" date="2008" name="Nature">
        <title>The amphioxus genome and the evolution of the chordate karyotype.</title>
        <authorList>
            <consortium name="US DOE Joint Genome Institute (JGI-PGF)"/>
            <person name="Putnam N.H."/>
            <person name="Butts T."/>
            <person name="Ferrier D.E.K."/>
            <person name="Furlong R.F."/>
            <person name="Hellsten U."/>
            <person name="Kawashima T."/>
            <person name="Robinson-Rechavi M."/>
            <person name="Shoguchi E."/>
            <person name="Terry A."/>
            <person name="Yu J.-K."/>
            <person name="Benito-Gutierrez E.L."/>
            <person name="Dubchak I."/>
            <person name="Garcia-Fernandez J."/>
            <person name="Gibson-Brown J.J."/>
            <person name="Grigoriev I.V."/>
            <person name="Horton A.C."/>
            <person name="de Jong P.J."/>
            <person name="Jurka J."/>
            <person name="Kapitonov V.V."/>
            <person name="Kohara Y."/>
            <person name="Kuroki Y."/>
            <person name="Lindquist E."/>
            <person name="Lucas S."/>
            <person name="Osoegawa K."/>
            <person name="Pennacchio L.A."/>
            <person name="Salamov A.A."/>
            <person name="Satou Y."/>
            <person name="Sauka-Spengler T."/>
            <person name="Schmutz J."/>
            <person name="Shin-I T."/>
            <person name="Toyoda A."/>
            <person name="Bronner-Fraser M."/>
            <person name="Fujiyama A."/>
            <person name="Holland L.Z."/>
            <person name="Holland P.W.H."/>
            <person name="Satoh N."/>
            <person name="Rokhsar D.S."/>
        </authorList>
    </citation>
    <scope>NUCLEOTIDE SEQUENCE [LARGE SCALE GENOMIC DNA]</scope>
    <source>
        <strain evidence="7">S238N-H82</strain>
        <tissue evidence="7">Testes</tissue>
    </source>
</reference>
<dbReference type="Pfam" id="PF01335">
    <property type="entry name" value="DED"/>
    <property type="match status" value="2"/>
</dbReference>
<dbReference type="GO" id="GO:0042981">
    <property type="term" value="P:regulation of apoptotic process"/>
    <property type="evidence" value="ECO:0007669"/>
    <property type="project" value="InterPro"/>
</dbReference>
<feature type="repeat" description="NHL" evidence="2">
    <location>
        <begin position="1661"/>
        <end position="1702"/>
    </location>
</feature>
<dbReference type="Pfam" id="PF13820">
    <property type="entry name" value="NCOA6_TRADD-N"/>
    <property type="match status" value="1"/>
</dbReference>
<dbReference type="PANTHER" id="PTHR24104:SF50">
    <property type="entry name" value="SMP-30_GLUCONOLACTONASE_LRE-LIKE REGION DOMAIN-CONTAINING PROTEIN"/>
    <property type="match status" value="1"/>
</dbReference>
<dbReference type="InterPro" id="IPR049341">
    <property type="entry name" value="TRADD-like_N"/>
</dbReference>
<feature type="repeat" description="NHL" evidence="2">
    <location>
        <begin position="687"/>
        <end position="730"/>
    </location>
</feature>
<dbReference type="InterPro" id="IPR001875">
    <property type="entry name" value="DED_dom"/>
</dbReference>
<dbReference type="PROSITE" id="PS51125">
    <property type="entry name" value="NHL"/>
    <property type="match status" value="5"/>
</dbReference>
<dbReference type="Pfam" id="PF20694">
    <property type="entry name" value="TRADD-like_N"/>
    <property type="match status" value="1"/>
</dbReference>
<feature type="coiled-coil region" evidence="3">
    <location>
        <begin position="303"/>
        <end position="383"/>
    </location>
</feature>